<dbReference type="AlphaFoldDB" id="A0A455UGM6"/>
<evidence type="ECO:0000313" key="2">
    <source>
        <dbReference type="Proteomes" id="UP000320231"/>
    </source>
</evidence>
<accession>A0A455UGM6</accession>
<dbReference type="Proteomes" id="UP000320231">
    <property type="component" value="Chromosome"/>
</dbReference>
<dbReference type="KEGG" id="hsr:HSBAA_46550"/>
<protein>
    <submittedName>
        <fullName evidence="1">Uncharacterized protein</fullName>
    </submittedName>
</protein>
<proteinExistence type="predicted"/>
<reference evidence="1 2" key="1">
    <citation type="journal article" date="2019" name="Microbiol. Resour. Announc.">
        <title>Complete Genome Sequence of Halomonas sulfidaeris Strain Esulfide1 Isolated from a Metal Sulfide Rock at a Depth of 2,200 Meters, Obtained Using Nanopore Sequencing.</title>
        <authorList>
            <person name="Saito M."/>
            <person name="Nishigata A."/>
            <person name="Galipon J."/>
            <person name="Arakawa K."/>
        </authorList>
    </citation>
    <scope>NUCLEOTIDE SEQUENCE [LARGE SCALE GENOMIC DNA]</scope>
    <source>
        <strain evidence="1 2">ATCC BAA-803</strain>
    </source>
</reference>
<evidence type="ECO:0000313" key="1">
    <source>
        <dbReference type="EMBL" id="BBI63349.1"/>
    </source>
</evidence>
<sequence>MEAALKESQQAWWLSERTGKHLSALPDQWVKRLGKCAQYGITKGRHLARLLTAIQQADEDSWQRIEDTLSVPHLSAKQRTTEVEKTYDNR</sequence>
<name>A0A455UGM6_9GAMM</name>
<gene>
    <name evidence="1" type="ORF">HSBAA_46550</name>
</gene>
<dbReference type="EMBL" id="AP019514">
    <property type="protein sequence ID" value="BBI63349.1"/>
    <property type="molecule type" value="Genomic_DNA"/>
</dbReference>
<organism evidence="1 2">
    <name type="scientific">Vreelandella sulfidaeris</name>
    <dbReference type="NCBI Taxonomy" id="115553"/>
    <lineage>
        <taxon>Bacteria</taxon>
        <taxon>Pseudomonadati</taxon>
        <taxon>Pseudomonadota</taxon>
        <taxon>Gammaproteobacteria</taxon>
        <taxon>Oceanospirillales</taxon>
        <taxon>Halomonadaceae</taxon>
        <taxon>Vreelandella</taxon>
    </lineage>
</organism>